<protein>
    <submittedName>
        <fullName evidence="7">ABC transporter permease</fullName>
    </submittedName>
</protein>
<dbReference type="Proteomes" id="UP001595816">
    <property type="component" value="Unassembled WGS sequence"/>
</dbReference>
<feature type="transmembrane region" description="Helical" evidence="6">
    <location>
        <begin position="209"/>
        <end position="235"/>
    </location>
</feature>
<feature type="transmembrane region" description="Helical" evidence="6">
    <location>
        <begin position="108"/>
        <end position="130"/>
    </location>
</feature>
<accession>A0ABV8LXW8</accession>
<feature type="transmembrane region" description="Helical" evidence="6">
    <location>
        <begin position="182"/>
        <end position="203"/>
    </location>
</feature>
<evidence type="ECO:0000256" key="3">
    <source>
        <dbReference type="ARBA" id="ARBA00022692"/>
    </source>
</evidence>
<evidence type="ECO:0000256" key="6">
    <source>
        <dbReference type="SAM" id="Phobius"/>
    </source>
</evidence>
<feature type="transmembrane region" description="Helical" evidence="6">
    <location>
        <begin position="82"/>
        <end position="102"/>
    </location>
</feature>
<keyword evidence="8" id="KW-1185">Reference proteome</keyword>
<proteinExistence type="inferred from homology"/>
<dbReference type="InterPro" id="IPR005226">
    <property type="entry name" value="UPF0014_fam"/>
</dbReference>
<comment type="similarity">
    <text evidence="2">Belongs to the UPF0014 family.</text>
</comment>
<comment type="caution">
    <text evidence="7">The sequence shown here is derived from an EMBL/GenBank/DDBJ whole genome shotgun (WGS) entry which is preliminary data.</text>
</comment>
<keyword evidence="5 6" id="KW-0472">Membrane</keyword>
<name>A0ABV8LXW8_9ACTN</name>
<organism evidence="7 8">
    <name type="scientific">Hamadaea flava</name>
    <dbReference type="NCBI Taxonomy" id="1742688"/>
    <lineage>
        <taxon>Bacteria</taxon>
        <taxon>Bacillati</taxon>
        <taxon>Actinomycetota</taxon>
        <taxon>Actinomycetes</taxon>
        <taxon>Micromonosporales</taxon>
        <taxon>Micromonosporaceae</taxon>
        <taxon>Hamadaea</taxon>
    </lineage>
</organism>
<evidence type="ECO:0000256" key="5">
    <source>
        <dbReference type="ARBA" id="ARBA00023136"/>
    </source>
</evidence>
<gene>
    <name evidence="7" type="ORF">ACFOZ4_35215</name>
</gene>
<keyword evidence="4 6" id="KW-1133">Transmembrane helix</keyword>
<evidence type="ECO:0000313" key="7">
    <source>
        <dbReference type="EMBL" id="MFC4135885.1"/>
    </source>
</evidence>
<dbReference type="PANTHER" id="PTHR30028">
    <property type="entry name" value="UPF0014 INNER MEMBRANE PROTEIN YBBM-RELATED"/>
    <property type="match status" value="1"/>
</dbReference>
<evidence type="ECO:0000313" key="8">
    <source>
        <dbReference type="Proteomes" id="UP001595816"/>
    </source>
</evidence>
<evidence type="ECO:0000256" key="4">
    <source>
        <dbReference type="ARBA" id="ARBA00022989"/>
    </source>
</evidence>
<dbReference type="PANTHER" id="PTHR30028:SF0">
    <property type="entry name" value="PROTEIN ALUMINUM SENSITIVE 3"/>
    <property type="match status" value="1"/>
</dbReference>
<sequence>MTFGIVLAVLTLAAAAVTAIAGLHVWRAILTATLRAVAQLAVVSAILAWVLTRWGATVAFIALMVVVATVTSARRIGRQRRAWSVGIAIVSGAGPVLALILATGTVPASPIAIVPIAGILIGGAMTATSLSGRQVMDTLIGRRGEFEALLSLGFVESAAVRELCRNPAGRALHPALDQTRTVGLVTLPGAFVGVLLGGGSPLQAGATQLLVLIGLLAAEGTAVWIVLELFAWSVISPQREGG</sequence>
<comment type="subcellular location">
    <subcellularLocation>
        <location evidence="1">Membrane</location>
        <topology evidence="1">Multi-pass membrane protein</topology>
    </subcellularLocation>
</comment>
<evidence type="ECO:0000256" key="1">
    <source>
        <dbReference type="ARBA" id="ARBA00004141"/>
    </source>
</evidence>
<reference evidence="8" key="1">
    <citation type="journal article" date="2019" name="Int. J. Syst. Evol. Microbiol.">
        <title>The Global Catalogue of Microorganisms (GCM) 10K type strain sequencing project: providing services to taxonomists for standard genome sequencing and annotation.</title>
        <authorList>
            <consortium name="The Broad Institute Genomics Platform"/>
            <consortium name="The Broad Institute Genome Sequencing Center for Infectious Disease"/>
            <person name="Wu L."/>
            <person name="Ma J."/>
        </authorList>
    </citation>
    <scope>NUCLEOTIDE SEQUENCE [LARGE SCALE GENOMIC DNA]</scope>
    <source>
        <strain evidence="8">CGMCC 4.7289</strain>
    </source>
</reference>
<dbReference type="EMBL" id="JBHSAY010000027">
    <property type="protein sequence ID" value="MFC4135885.1"/>
    <property type="molecule type" value="Genomic_DNA"/>
</dbReference>
<keyword evidence="3 6" id="KW-0812">Transmembrane</keyword>
<dbReference type="Pfam" id="PF03649">
    <property type="entry name" value="UPF0014"/>
    <property type="match status" value="1"/>
</dbReference>
<feature type="transmembrane region" description="Helical" evidence="6">
    <location>
        <begin position="46"/>
        <end position="70"/>
    </location>
</feature>
<evidence type="ECO:0000256" key="2">
    <source>
        <dbReference type="ARBA" id="ARBA00005268"/>
    </source>
</evidence>